<dbReference type="RefSeq" id="WP_112885368.1">
    <property type="nucleotide sequence ID" value="NZ_QLUW01000006.1"/>
</dbReference>
<keyword evidence="1" id="KW-1133">Transmembrane helix</keyword>
<proteinExistence type="predicted"/>
<protein>
    <recommendedName>
        <fullName evidence="4">ABC transporter permease</fullName>
    </recommendedName>
</protein>
<feature type="transmembrane region" description="Helical" evidence="1">
    <location>
        <begin position="254"/>
        <end position="277"/>
    </location>
</feature>
<evidence type="ECO:0000313" key="3">
    <source>
        <dbReference type="Proteomes" id="UP000249260"/>
    </source>
</evidence>
<evidence type="ECO:0000313" key="2">
    <source>
        <dbReference type="EMBL" id="RAP73784.1"/>
    </source>
</evidence>
<dbReference type="PANTHER" id="PTHR37305:SF1">
    <property type="entry name" value="MEMBRANE PROTEIN"/>
    <property type="match status" value="1"/>
</dbReference>
<dbReference type="OrthoDB" id="1711106at2"/>
<dbReference type="GO" id="GO:0140359">
    <property type="term" value="F:ABC-type transporter activity"/>
    <property type="evidence" value="ECO:0007669"/>
    <property type="project" value="InterPro"/>
</dbReference>
<feature type="transmembrane region" description="Helical" evidence="1">
    <location>
        <begin position="297"/>
        <end position="317"/>
    </location>
</feature>
<organism evidence="2 3">
    <name type="scientific">Paenibacillus montanisoli</name>
    <dbReference type="NCBI Taxonomy" id="2081970"/>
    <lineage>
        <taxon>Bacteria</taxon>
        <taxon>Bacillati</taxon>
        <taxon>Bacillota</taxon>
        <taxon>Bacilli</taxon>
        <taxon>Bacillales</taxon>
        <taxon>Paenibacillaceae</taxon>
        <taxon>Paenibacillus</taxon>
    </lineage>
</organism>
<feature type="transmembrane region" description="Helical" evidence="1">
    <location>
        <begin position="20"/>
        <end position="39"/>
    </location>
</feature>
<feature type="transmembrane region" description="Helical" evidence="1">
    <location>
        <begin position="160"/>
        <end position="184"/>
    </location>
</feature>
<dbReference type="Proteomes" id="UP000249260">
    <property type="component" value="Unassembled WGS sequence"/>
</dbReference>
<accession>A0A328U1A4</accession>
<gene>
    <name evidence="2" type="ORF">DL346_26385</name>
</gene>
<dbReference type="EMBL" id="QLUW01000006">
    <property type="protein sequence ID" value="RAP73784.1"/>
    <property type="molecule type" value="Genomic_DNA"/>
</dbReference>
<evidence type="ECO:0008006" key="4">
    <source>
        <dbReference type="Google" id="ProtNLM"/>
    </source>
</evidence>
<dbReference type="AlphaFoldDB" id="A0A328U1A4"/>
<comment type="caution">
    <text evidence="2">The sequence shown here is derived from an EMBL/GenBank/DDBJ whole genome shotgun (WGS) entry which is preliminary data.</text>
</comment>
<dbReference type="PANTHER" id="PTHR37305">
    <property type="entry name" value="INTEGRAL MEMBRANE PROTEIN-RELATED"/>
    <property type="match status" value="1"/>
</dbReference>
<keyword evidence="1" id="KW-0812">Transmembrane</keyword>
<reference evidence="2 3" key="1">
    <citation type="submission" date="2018-06" db="EMBL/GenBank/DDBJ databases">
        <title>Paenibacillus montanisoli sp. nov., isolated from mountain area soil.</title>
        <authorList>
            <person name="Wu M."/>
        </authorList>
    </citation>
    <scope>NUCLEOTIDE SEQUENCE [LARGE SCALE GENOMIC DNA]</scope>
    <source>
        <strain evidence="2 3">RA17</strain>
    </source>
</reference>
<name>A0A328U1A4_9BACL</name>
<feature type="transmembrane region" description="Helical" evidence="1">
    <location>
        <begin position="121"/>
        <end position="139"/>
    </location>
</feature>
<keyword evidence="3" id="KW-1185">Reference proteome</keyword>
<feature type="transmembrane region" description="Helical" evidence="1">
    <location>
        <begin position="213"/>
        <end position="242"/>
    </location>
</feature>
<dbReference type="GO" id="GO:0005886">
    <property type="term" value="C:plasma membrane"/>
    <property type="evidence" value="ECO:0007669"/>
    <property type="project" value="UniProtKB-SubCell"/>
</dbReference>
<sequence>MHLLVGSLHNEWMKRKKRIYFIVFSMIILFLGIFVISILNERYSFIPSNATPNEAADRPTVEDKLIELQLIYDATPVEQIQEKKRLKNQIEWYSYHLSHDIKFEVISDTALDTLKNSMTGIYISFLFPIVMIVIGADILSSEMSSRTIKTMLLRPVGRLMIFHAKLLFVAGVSFLLLVCSYLLFCLLKLNNEWGDWTAEIVVRFGATLHTVPVWFFVFIGLGSNLISVLTLSFVLLCISYFFRNVSLSVVVSMMLVVFIKILLNPFLVAVPADRYYFMYHLDLVSHLLDEFPGNQHLLASLIVLLSTIVVCYSLVYFRINREDLPY</sequence>
<keyword evidence="1" id="KW-0472">Membrane</keyword>
<evidence type="ECO:0000256" key="1">
    <source>
        <dbReference type="SAM" id="Phobius"/>
    </source>
</evidence>
<dbReference type="Pfam" id="PF12679">
    <property type="entry name" value="ABC2_membrane_2"/>
    <property type="match status" value="1"/>
</dbReference>